<dbReference type="GO" id="GO:0016020">
    <property type="term" value="C:membrane"/>
    <property type="evidence" value="ECO:0007669"/>
    <property type="project" value="UniProtKB-SubCell"/>
</dbReference>
<feature type="domain" description="Cysteine-rich transmembrane" evidence="5">
    <location>
        <begin position="73"/>
        <end position="106"/>
    </location>
</feature>
<reference evidence="6 7" key="1">
    <citation type="submission" date="2020-06" db="EMBL/GenBank/DDBJ databases">
        <title>The yeast mating-type switching endonuclease HO is a domesticated member of an unorthodox homing genetic element family.</title>
        <authorList>
            <person name="Coughlan A.Y."/>
            <person name="Lombardi L."/>
            <person name="Braun-Galleani S."/>
            <person name="Martos A.R."/>
            <person name="Galeote V."/>
            <person name="Bigey F."/>
            <person name="Dequin S."/>
            <person name="Byrne K.P."/>
            <person name="Wolfe K.H."/>
        </authorList>
    </citation>
    <scope>NUCLEOTIDE SEQUENCE [LARGE SCALE GENOMIC DNA]</scope>
    <source>
        <strain evidence="6 7">CBS2947</strain>
    </source>
</reference>
<feature type="region of interest" description="Disordered" evidence="4">
    <location>
        <begin position="1"/>
        <end position="86"/>
    </location>
</feature>
<proteinExistence type="inferred from homology"/>
<evidence type="ECO:0000259" key="5">
    <source>
        <dbReference type="Pfam" id="PF12734"/>
    </source>
</evidence>
<dbReference type="InterPro" id="IPR028144">
    <property type="entry name" value="CYSTM_dom"/>
</dbReference>
<dbReference type="Proteomes" id="UP000510647">
    <property type="component" value="Chromosome 4"/>
</dbReference>
<dbReference type="PANTHER" id="PTHR47564:SF1">
    <property type="entry name" value="CYSTEINE-RICH AND TRANSMEMBRANE DOMAIN-CONTAINING PROTEIN 1"/>
    <property type="match status" value="1"/>
</dbReference>
<sequence>MSANEYYSQSEKKETFARPGAPPPGHGASNERGVFSQPPPQQQYYQQYPQPQYQQQPQYPQYYQQQPPHQQQPIYVQQQPPRSGNEDCLTACLAALCICCTLDLLF</sequence>
<evidence type="ECO:0000256" key="1">
    <source>
        <dbReference type="ARBA" id="ARBA00004370"/>
    </source>
</evidence>
<feature type="compositionally biased region" description="Low complexity" evidence="4">
    <location>
        <begin position="42"/>
        <end position="86"/>
    </location>
</feature>
<accession>A0A7H9HUD7</accession>
<dbReference type="AlphaFoldDB" id="A0A7H9HUD7"/>
<protein>
    <recommendedName>
        <fullName evidence="5">Cysteine-rich transmembrane domain-containing protein</fullName>
    </recommendedName>
</protein>
<evidence type="ECO:0000256" key="2">
    <source>
        <dbReference type="ARBA" id="ARBA00009444"/>
    </source>
</evidence>
<dbReference type="PANTHER" id="PTHR47564">
    <property type="entry name" value="CYSTEINE-RICH AND TRANSMEMBRANE DOMAIN-CONTAINING PROTEIN 1"/>
    <property type="match status" value="1"/>
</dbReference>
<dbReference type="InterPro" id="IPR043240">
    <property type="entry name" value="CYSTM1-like"/>
</dbReference>
<evidence type="ECO:0000313" key="7">
    <source>
        <dbReference type="Proteomes" id="UP000510647"/>
    </source>
</evidence>
<dbReference type="EMBL" id="CP059270">
    <property type="protein sequence ID" value="QLQ80347.1"/>
    <property type="molecule type" value="Genomic_DNA"/>
</dbReference>
<evidence type="ECO:0000256" key="3">
    <source>
        <dbReference type="ARBA" id="ARBA00023136"/>
    </source>
</evidence>
<comment type="subcellular location">
    <subcellularLocation>
        <location evidence="1">Membrane</location>
    </subcellularLocation>
</comment>
<evidence type="ECO:0000313" key="6">
    <source>
        <dbReference type="EMBL" id="QLQ80347.1"/>
    </source>
</evidence>
<gene>
    <name evidence="6" type="ORF">HG537_0D03480</name>
</gene>
<name>A0A7H9HUD7_9SACH</name>
<keyword evidence="7" id="KW-1185">Reference proteome</keyword>
<comment type="similarity">
    <text evidence="2">Belongs to the CYSTM1 family.</text>
</comment>
<dbReference type="Pfam" id="PF12734">
    <property type="entry name" value="CYSTM"/>
    <property type="match status" value="1"/>
</dbReference>
<organism evidence="6 7">
    <name type="scientific">Torulaspora globosa</name>
    <dbReference type="NCBI Taxonomy" id="48254"/>
    <lineage>
        <taxon>Eukaryota</taxon>
        <taxon>Fungi</taxon>
        <taxon>Dikarya</taxon>
        <taxon>Ascomycota</taxon>
        <taxon>Saccharomycotina</taxon>
        <taxon>Saccharomycetes</taxon>
        <taxon>Saccharomycetales</taxon>
        <taxon>Saccharomycetaceae</taxon>
        <taxon>Torulaspora</taxon>
    </lineage>
</organism>
<keyword evidence="3" id="KW-0472">Membrane</keyword>
<evidence type="ECO:0000256" key="4">
    <source>
        <dbReference type="SAM" id="MobiDB-lite"/>
    </source>
</evidence>